<keyword evidence="8 14" id="KW-0547">Nucleotide-binding</keyword>
<dbReference type="Gene3D" id="3.30.200.20">
    <property type="entry name" value="Phosphorylase Kinase, domain 1"/>
    <property type="match status" value="1"/>
</dbReference>
<dbReference type="InterPro" id="IPR003605">
    <property type="entry name" value="GS_dom"/>
</dbReference>
<feature type="binding site" evidence="14">
    <location>
        <position position="444"/>
    </location>
    <ligand>
        <name>ATP</name>
        <dbReference type="ChEBI" id="CHEBI:30616"/>
    </ligand>
</feature>
<reference evidence="21" key="1">
    <citation type="submission" date="2016-04" db="UniProtKB">
        <authorList>
            <consortium name="WormBaseParasite"/>
        </authorList>
    </citation>
    <scope>IDENTIFICATION</scope>
</reference>
<name>A0A0R3X683_HYDTA</name>
<evidence type="ECO:0000256" key="5">
    <source>
        <dbReference type="ARBA" id="ARBA00022679"/>
    </source>
</evidence>
<feature type="region of interest" description="Disordered" evidence="15">
    <location>
        <begin position="719"/>
        <end position="743"/>
    </location>
</feature>
<comment type="subcellular location">
    <subcellularLocation>
        <location evidence="1">Membrane</location>
        <topology evidence="1">Single-pass type I membrane protein</topology>
    </subcellularLocation>
</comment>
<dbReference type="SMART" id="SM00220">
    <property type="entry name" value="S_TKc"/>
    <property type="match status" value="1"/>
</dbReference>
<sequence length="816" mass="87736">MFPAIKPPDSLYGVYLLDPLTVLKTKDSELLPDMFTFSLLLLLSIAKSSIADQEECLKLLCNPGDPECHPCPAMSADQLGTWRLYIDALLQNLSDEEVEEDYKSYYQQIREEPLCCNISSGESCTIKLIDEPNVLPHRIYETGCLRQNDFWKTFICMSANSRCCNTSFCNLPLKEELAKFIVEVPKYYTLIVILSIFLVLAFLMLIAGWCFWRCRDKAASQMPVSMVGAGCIGDAAGRASPGDSRPWHMAECGGSGASMVSAVPSATTAASASVVAVNGGVLNATAANSGVSVATTLIDSIPLHPSRAPFLMASSSISSVVAARSPRGLGAVPTGISSYHNSISGSTVVRGSEIVGHGSGCGGGGASYTAASGGASMVPASCSAPPGAGGTLEITLSGSGSGAGQPLLVERTVARQVTLSARIGEGRYGEVWLGRLHGDQVAVKIFSSRNENSWIREKEIYETATLRHSNILGFIAADNKDNGISTELWLIAEYHRLGSLYEFLQTHAFTLPALIKMASSIANGLAHLHMAIVGTSGKPPIAHRDLKSRNILVKADGECCIGDLGFAVKYDSLTGRVDIGRNTERVGTKRYMAPEVLDNTLCAQSFDAYMQADIYSLGLVFWEMTRRVHVANLYGPEEYQLPYQVWSPQESSYDNVGPDPLIEEMKSVVCELGIRPHLPLVWQTDASLRLLYHIMTECWSANPSHRLSAMRIKKDLANQRQQLGSPRQPSETPLPPHILRQQPSSLDALPPGVFVYRSAETASPANNANTSTLVTDQVGETDVEEALLASGGPTVQPPNVVATAAMSGGRGNLGYC</sequence>
<evidence type="ECO:0000313" key="20">
    <source>
        <dbReference type="Proteomes" id="UP000274429"/>
    </source>
</evidence>
<keyword evidence="9" id="KW-0418">Kinase</keyword>
<dbReference type="InterPro" id="IPR008271">
    <property type="entry name" value="Ser/Thr_kinase_AS"/>
</dbReference>
<organism evidence="21">
    <name type="scientific">Hydatigena taeniaeformis</name>
    <name type="common">Feline tapeworm</name>
    <name type="synonym">Taenia taeniaeformis</name>
    <dbReference type="NCBI Taxonomy" id="6205"/>
    <lineage>
        <taxon>Eukaryota</taxon>
        <taxon>Metazoa</taxon>
        <taxon>Spiralia</taxon>
        <taxon>Lophotrochozoa</taxon>
        <taxon>Platyhelminthes</taxon>
        <taxon>Cestoda</taxon>
        <taxon>Eucestoda</taxon>
        <taxon>Cyclophyllidea</taxon>
        <taxon>Taeniidae</taxon>
        <taxon>Hydatigera</taxon>
    </lineage>
</organism>
<dbReference type="SUPFAM" id="SSF56112">
    <property type="entry name" value="Protein kinase-like (PK-like)"/>
    <property type="match status" value="1"/>
</dbReference>
<proteinExistence type="inferred from homology"/>
<evidence type="ECO:0000256" key="16">
    <source>
        <dbReference type="SAM" id="Phobius"/>
    </source>
</evidence>
<dbReference type="WBParaSite" id="TTAC_0000900701-mRNA-1">
    <property type="protein sequence ID" value="TTAC_0000900701-mRNA-1"/>
    <property type="gene ID" value="TTAC_0000900701"/>
</dbReference>
<keyword evidence="4" id="KW-0723">Serine/threonine-protein kinase</keyword>
<dbReference type="GO" id="GO:0005886">
    <property type="term" value="C:plasma membrane"/>
    <property type="evidence" value="ECO:0007669"/>
    <property type="project" value="TreeGrafter"/>
</dbReference>
<dbReference type="SMART" id="SM00467">
    <property type="entry name" value="GS"/>
    <property type="match status" value="1"/>
</dbReference>
<evidence type="ECO:0000313" key="21">
    <source>
        <dbReference type="WBParaSite" id="TTAC_0000900701-mRNA-1"/>
    </source>
</evidence>
<keyword evidence="11 16" id="KW-1133">Transmembrane helix</keyword>
<keyword evidence="10 14" id="KW-0067">ATP-binding</keyword>
<evidence type="ECO:0000256" key="15">
    <source>
        <dbReference type="SAM" id="MobiDB-lite"/>
    </source>
</evidence>
<keyword evidence="12 16" id="KW-0472">Membrane</keyword>
<evidence type="ECO:0000256" key="11">
    <source>
        <dbReference type="ARBA" id="ARBA00022989"/>
    </source>
</evidence>
<feature type="compositionally biased region" description="Polar residues" evidence="15">
    <location>
        <begin position="719"/>
        <end position="731"/>
    </location>
</feature>
<dbReference type="EMBL" id="UYWX01020648">
    <property type="protein sequence ID" value="VDM33689.1"/>
    <property type="molecule type" value="Genomic_DNA"/>
</dbReference>
<evidence type="ECO:0000256" key="14">
    <source>
        <dbReference type="PROSITE-ProRule" id="PRU10141"/>
    </source>
</evidence>
<evidence type="ECO:0000256" key="9">
    <source>
        <dbReference type="ARBA" id="ARBA00022777"/>
    </source>
</evidence>
<evidence type="ECO:0000256" key="13">
    <source>
        <dbReference type="ARBA" id="ARBA00023170"/>
    </source>
</evidence>
<evidence type="ECO:0000259" key="18">
    <source>
        <dbReference type="PROSITE" id="PS51256"/>
    </source>
</evidence>
<dbReference type="PANTHER" id="PTHR23255">
    <property type="entry name" value="TRANSFORMING GROWTH FACTOR-BETA RECEPTOR TYPE I AND II"/>
    <property type="match status" value="1"/>
</dbReference>
<dbReference type="InterPro" id="IPR000719">
    <property type="entry name" value="Prot_kinase_dom"/>
</dbReference>
<dbReference type="Proteomes" id="UP000274429">
    <property type="component" value="Unassembled WGS sequence"/>
</dbReference>
<dbReference type="OrthoDB" id="69842at2759"/>
<feature type="domain" description="GS" evidence="18">
    <location>
        <begin position="386"/>
        <end position="416"/>
    </location>
</feature>
<feature type="transmembrane region" description="Helical" evidence="16">
    <location>
        <begin position="187"/>
        <end position="212"/>
    </location>
</feature>
<dbReference type="PROSITE" id="PS51256">
    <property type="entry name" value="GS"/>
    <property type="match status" value="1"/>
</dbReference>
<dbReference type="GO" id="GO:0004675">
    <property type="term" value="F:transmembrane receptor protein serine/threonine kinase activity"/>
    <property type="evidence" value="ECO:0007669"/>
    <property type="project" value="UniProtKB-EC"/>
</dbReference>
<evidence type="ECO:0000259" key="17">
    <source>
        <dbReference type="PROSITE" id="PS50011"/>
    </source>
</evidence>
<dbReference type="Pfam" id="PF08515">
    <property type="entry name" value="TGF_beta_GS"/>
    <property type="match status" value="1"/>
</dbReference>
<keyword evidence="6 16" id="KW-0812">Transmembrane</keyword>
<dbReference type="Gene3D" id="1.10.510.10">
    <property type="entry name" value="Transferase(Phosphotransferase) domain 1"/>
    <property type="match status" value="1"/>
</dbReference>
<dbReference type="EC" id="2.7.11.30" evidence="3"/>
<evidence type="ECO:0000256" key="7">
    <source>
        <dbReference type="ARBA" id="ARBA00022729"/>
    </source>
</evidence>
<reference evidence="19 20" key="2">
    <citation type="submission" date="2018-11" db="EMBL/GenBank/DDBJ databases">
        <authorList>
            <consortium name="Pathogen Informatics"/>
        </authorList>
    </citation>
    <scope>NUCLEOTIDE SEQUENCE [LARGE SCALE GENOMIC DNA]</scope>
</reference>
<evidence type="ECO:0000256" key="2">
    <source>
        <dbReference type="ARBA" id="ARBA00009605"/>
    </source>
</evidence>
<dbReference type="InterPro" id="IPR000333">
    <property type="entry name" value="TGFB_receptor"/>
</dbReference>
<protein>
    <recommendedName>
        <fullName evidence="3">receptor protein serine/threonine kinase</fullName>
        <ecNumber evidence="3">2.7.11.30</ecNumber>
    </recommendedName>
</protein>
<dbReference type="PROSITE" id="PS50011">
    <property type="entry name" value="PROTEIN_KINASE_DOM"/>
    <property type="match status" value="1"/>
</dbReference>
<evidence type="ECO:0000256" key="6">
    <source>
        <dbReference type="ARBA" id="ARBA00022692"/>
    </source>
</evidence>
<dbReference type="InterPro" id="IPR017441">
    <property type="entry name" value="Protein_kinase_ATP_BS"/>
</dbReference>
<dbReference type="GO" id="GO:0043235">
    <property type="term" value="C:receptor complex"/>
    <property type="evidence" value="ECO:0007669"/>
    <property type="project" value="TreeGrafter"/>
</dbReference>
<dbReference type="GO" id="GO:0005524">
    <property type="term" value="F:ATP binding"/>
    <property type="evidence" value="ECO:0007669"/>
    <property type="project" value="UniProtKB-UniRule"/>
</dbReference>
<dbReference type="Pfam" id="PF00069">
    <property type="entry name" value="Pkinase"/>
    <property type="match status" value="1"/>
</dbReference>
<dbReference type="PROSITE" id="PS00108">
    <property type="entry name" value="PROTEIN_KINASE_ST"/>
    <property type="match status" value="1"/>
</dbReference>
<dbReference type="PANTHER" id="PTHR23255:SF71">
    <property type="entry name" value="RECEPTOR PROTEIN SERINE_THREONINE KINASE"/>
    <property type="match status" value="1"/>
</dbReference>
<evidence type="ECO:0000256" key="8">
    <source>
        <dbReference type="ARBA" id="ARBA00022741"/>
    </source>
</evidence>
<evidence type="ECO:0000256" key="1">
    <source>
        <dbReference type="ARBA" id="ARBA00004479"/>
    </source>
</evidence>
<evidence type="ECO:0000256" key="3">
    <source>
        <dbReference type="ARBA" id="ARBA00012401"/>
    </source>
</evidence>
<evidence type="ECO:0000313" key="19">
    <source>
        <dbReference type="EMBL" id="VDM33689.1"/>
    </source>
</evidence>
<dbReference type="AlphaFoldDB" id="A0A0R3X683"/>
<gene>
    <name evidence="19" type="ORF">TTAC_LOCUS8992</name>
</gene>
<keyword evidence="5" id="KW-0808">Transferase</keyword>
<keyword evidence="13" id="KW-0675">Receptor</keyword>
<dbReference type="InterPro" id="IPR011009">
    <property type="entry name" value="Kinase-like_dom_sf"/>
</dbReference>
<keyword evidence="7" id="KW-0732">Signal</keyword>
<evidence type="ECO:0000256" key="12">
    <source>
        <dbReference type="ARBA" id="ARBA00023136"/>
    </source>
</evidence>
<dbReference type="STRING" id="6205.A0A0R3X683"/>
<keyword evidence="20" id="KW-1185">Reference proteome</keyword>
<comment type="similarity">
    <text evidence="2">Belongs to the protein kinase superfamily. TKL Ser/Thr protein kinase family. TGFB receptor subfamily.</text>
</comment>
<dbReference type="GO" id="GO:0071363">
    <property type="term" value="P:cellular response to growth factor stimulus"/>
    <property type="evidence" value="ECO:0007669"/>
    <property type="project" value="TreeGrafter"/>
</dbReference>
<accession>A0A0R3X683</accession>
<evidence type="ECO:0000256" key="4">
    <source>
        <dbReference type="ARBA" id="ARBA00022527"/>
    </source>
</evidence>
<feature type="domain" description="Protein kinase" evidence="17">
    <location>
        <begin position="417"/>
        <end position="723"/>
    </location>
</feature>
<dbReference type="PROSITE" id="PS00107">
    <property type="entry name" value="PROTEIN_KINASE_ATP"/>
    <property type="match status" value="1"/>
</dbReference>
<dbReference type="FunFam" id="1.10.510.10:FF:000304">
    <property type="entry name" value="Receptor protein serine/threonine kinase"/>
    <property type="match status" value="1"/>
</dbReference>
<evidence type="ECO:0000256" key="10">
    <source>
        <dbReference type="ARBA" id="ARBA00022840"/>
    </source>
</evidence>